<dbReference type="Pfam" id="PF01656">
    <property type="entry name" value="CbiA"/>
    <property type="match status" value="1"/>
</dbReference>
<sequence length="256" mass="26850">MPLLILHSPKGGVGTTTLAANLAAWIARSGRQVLAVDFSPFDNLALHLRREAPTAPPAEHRAWSGEEGVDAPAAPRRAEVALAQRAEGYGTEQLIQEIERALAGDPAKQPLVIADIPSGDQAVVDRLAGRAFIHLCVLAADAGSAALLPMLMNEPPVSATAPRLHYVLNRMDDRRAVAAQFERLLRSAAGDDLVAVIRADEAVNEALAALTPVFDYAPASVAAADIAALADRVAASLETREPAPAPAPQQPQEVTA</sequence>
<protein>
    <submittedName>
        <fullName evidence="3">Cellulose synthase operon protein YhjQ/BcsQ</fullName>
    </submittedName>
</protein>
<accession>A0ABY7TJH0</accession>
<dbReference type="SUPFAM" id="SSF52540">
    <property type="entry name" value="P-loop containing nucleoside triphosphate hydrolases"/>
    <property type="match status" value="1"/>
</dbReference>
<feature type="compositionally biased region" description="Basic and acidic residues" evidence="1">
    <location>
        <begin position="55"/>
        <end position="64"/>
    </location>
</feature>
<dbReference type="InterPro" id="IPR050678">
    <property type="entry name" value="DNA_Partitioning_ATPase"/>
</dbReference>
<gene>
    <name evidence="3" type="ORF">PQ455_17105</name>
</gene>
<reference evidence="3 4" key="1">
    <citation type="submission" date="2023-02" db="EMBL/GenBank/DDBJ databases">
        <title>Genome sequence of Sphingomonas naphthae.</title>
        <authorList>
            <person name="Kim S."/>
            <person name="Heo J."/>
            <person name="Kwon S.-W."/>
        </authorList>
    </citation>
    <scope>NUCLEOTIDE SEQUENCE [LARGE SCALE GENOMIC DNA]</scope>
    <source>
        <strain evidence="3 4">KACC 18716</strain>
    </source>
</reference>
<evidence type="ECO:0000313" key="4">
    <source>
        <dbReference type="Proteomes" id="UP001220395"/>
    </source>
</evidence>
<name>A0ABY7TJH0_9SPHN</name>
<dbReference type="RefSeq" id="WP_273687438.1">
    <property type="nucleotide sequence ID" value="NZ_CP117411.1"/>
</dbReference>
<dbReference type="PANTHER" id="PTHR13696:SF99">
    <property type="entry name" value="COBYRINIC ACID AC-DIAMIDE SYNTHASE"/>
    <property type="match status" value="1"/>
</dbReference>
<dbReference type="InterPro" id="IPR027417">
    <property type="entry name" value="P-loop_NTPase"/>
</dbReference>
<dbReference type="PANTHER" id="PTHR13696">
    <property type="entry name" value="P-LOOP CONTAINING NUCLEOSIDE TRIPHOSPHATE HYDROLASE"/>
    <property type="match status" value="1"/>
</dbReference>
<evidence type="ECO:0000259" key="2">
    <source>
        <dbReference type="Pfam" id="PF01656"/>
    </source>
</evidence>
<feature type="region of interest" description="Disordered" evidence="1">
    <location>
        <begin position="55"/>
        <end position="74"/>
    </location>
</feature>
<dbReference type="Proteomes" id="UP001220395">
    <property type="component" value="Chromosome"/>
</dbReference>
<evidence type="ECO:0000256" key="1">
    <source>
        <dbReference type="SAM" id="MobiDB-lite"/>
    </source>
</evidence>
<feature type="domain" description="CobQ/CobB/MinD/ParA nucleotide binding" evidence="2">
    <location>
        <begin position="6"/>
        <end position="209"/>
    </location>
</feature>
<evidence type="ECO:0000313" key="3">
    <source>
        <dbReference type="EMBL" id="WCT73309.1"/>
    </source>
</evidence>
<proteinExistence type="predicted"/>
<dbReference type="Gene3D" id="3.40.50.300">
    <property type="entry name" value="P-loop containing nucleotide triphosphate hydrolases"/>
    <property type="match status" value="1"/>
</dbReference>
<organism evidence="3 4">
    <name type="scientific">Sphingomonas naphthae</name>
    <dbReference type="NCBI Taxonomy" id="1813468"/>
    <lineage>
        <taxon>Bacteria</taxon>
        <taxon>Pseudomonadati</taxon>
        <taxon>Pseudomonadota</taxon>
        <taxon>Alphaproteobacteria</taxon>
        <taxon>Sphingomonadales</taxon>
        <taxon>Sphingomonadaceae</taxon>
        <taxon>Sphingomonas</taxon>
    </lineage>
</organism>
<dbReference type="InterPro" id="IPR002586">
    <property type="entry name" value="CobQ/CobB/MinD/ParA_Nub-bd_dom"/>
</dbReference>
<keyword evidence="4" id="KW-1185">Reference proteome</keyword>
<dbReference type="EMBL" id="CP117411">
    <property type="protein sequence ID" value="WCT73309.1"/>
    <property type="molecule type" value="Genomic_DNA"/>
</dbReference>